<proteinExistence type="predicted"/>
<dbReference type="AlphaFoldDB" id="A0A653DJN0"/>
<name>A0A653DJN0_CALMS</name>
<organism evidence="1 2">
    <name type="scientific">Callosobruchus maculatus</name>
    <name type="common">Southern cowpea weevil</name>
    <name type="synonym">Pulse bruchid</name>
    <dbReference type="NCBI Taxonomy" id="64391"/>
    <lineage>
        <taxon>Eukaryota</taxon>
        <taxon>Metazoa</taxon>
        <taxon>Ecdysozoa</taxon>
        <taxon>Arthropoda</taxon>
        <taxon>Hexapoda</taxon>
        <taxon>Insecta</taxon>
        <taxon>Pterygota</taxon>
        <taxon>Neoptera</taxon>
        <taxon>Endopterygota</taxon>
        <taxon>Coleoptera</taxon>
        <taxon>Polyphaga</taxon>
        <taxon>Cucujiformia</taxon>
        <taxon>Chrysomeloidea</taxon>
        <taxon>Chrysomelidae</taxon>
        <taxon>Bruchinae</taxon>
        <taxon>Bruchini</taxon>
        <taxon>Callosobruchus</taxon>
    </lineage>
</organism>
<evidence type="ECO:0000313" key="2">
    <source>
        <dbReference type="Proteomes" id="UP000410492"/>
    </source>
</evidence>
<dbReference type="Proteomes" id="UP000410492">
    <property type="component" value="Unassembled WGS sequence"/>
</dbReference>
<feature type="non-terminal residue" evidence="1">
    <location>
        <position position="1"/>
    </location>
</feature>
<sequence length="25" mass="3036">ATMWQHRLEFLIHLATLRRPCCNPK</sequence>
<keyword evidence="2" id="KW-1185">Reference proteome</keyword>
<gene>
    <name evidence="1" type="ORF">CALMAC_LOCUS18123</name>
</gene>
<reference evidence="1 2" key="1">
    <citation type="submission" date="2019-01" db="EMBL/GenBank/DDBJ databases">
        <authorList>
            <person name="Sayadi A."/>
        </authorList>
    </citation>
    <scope>NUCLEOTIDE SEQUENCE [LARGE SCALE GENOMIC DNA]</scope>
</reference>
<dbReference type="EMBL" id="CAACVG010012503">
    <property type="protein sequence ID" value="VEN60421.1"/>
    <property type="molecule type" value="Genomic_DNA"/>
</dbReference>
<accession>A0A653DJN0</accession>
<evidence type="ECO:0000313" key="1">
    <source>
        <dbReference type="EMBL" id="VEN60421.1"/>
    </source>
</evidence>
<protein>
    <submittedName>
        <fullName evidence="1">Uncharacterized protein</fullName>
    </submittedName>
</protein>